<dbReference type="EMBL" id="BLAE01000092">
    <property type="protein sequence ID" value="GES16135.1"/>
    <property type="molecule type" value="Genomic_DNA"/>
</dbReference>
<accession>A0A5M3X329</accession>
<proteinExistence type="predicted"/>
<evidence type="ECO:0000256" key="1">
    <source>
        <dbReference type="SAM" id="Phobius"/>
    </source>
</evidence>
<feature type="transmembrane region" description="Helical" evidence="1">
    <location>
        <begin position="60"/>
        <end position="82"/>
    </location>
</feature>
<feature type="transmembrane region" description="Helical" evidence="1">
    <location>
        <begin position="118"/>
        <end position="142"/>
    </location>
</feature>
<keyword evidence="1" id="KW-0472">Membrane</keyword>
<keyword evidence="3" id="KW-1185">Reference proteome</keyword>
<gene>
    <name evidence="2" type="ORF">Amac_097330</name>
</gene>
<feature type="transmembrane region" description="Helical" evidence="1">
    <location>
        <begin position="89"/>
        <end position="106"/>
    </location>
</feature>
<organism evidence="2 3">
    <name type="scientific">Acrocarpospora macrocephala</name>
    <dbReference type="NCBI Taxonomy" id="150177"/>
    <lineage>
        <taxon>Bacteria</taxon>
        <taxon>Bacillati</taxon>
        <taxon>Actinomycetota</taxon>
        <taxon>Actinomycetes</taxon>
        <taxon>Streptosporangiales</taxon>
        <taxon>Streptosporangiaceae</taxon>
        <taxon>Acrocarpospora</taxon>
    </lineage>
</organism>
<keyword evidence="1" id="KW-0812">Transmembrane</keyword>
<dbReference type="Proteomes" id="UP000331127">
    <property type="component" value="Unassembled WGS sequence"/>
</dbReference>
<evidence type="ECO:0000313" key="3">
    <source>
        <dbReference type="Proteomes" id="UP000331127"/>
    </source>
</evidence>
<evidence type="ECO:0008006" key="4">
    <source>
        <dbReference type="Google" id="ProtNLM"/>
    </source>
</evidence>
<name>A0A5M3X329_9ACTN</name>
<sequence>MWAIARLALGWIFLWAFLDKAFGLGHATTGAKAWINGGHPTEGFLKSGTKGPFASLYQNMAGAVLADWLFMLGLAGIGTALMLGIGMRIAAGAGALLMVLMWTAVLPPASNPFMDDHLIYAVLLVGLALVRAGDTLGLGRWWRNTRAVRERPFLI</sequence>
<comment type="caution">
    <text evidence="2">The sequence shown here is derived from an EMBL/GenBank/DDBJ whole genome shotgun (WGS) entry which is preliminary data.</text>
</comment>
<dbReference type="AlphaFoldDB" id="A0A5M3X329"/>
<protein>
    <recommendedName>
        <fullName evidence="4">DoxX family protein</fullName>
    </recommendedName>
</protein>
<keyword evidence="1" id="KW-1133">Transmembrane helix</keyword>
<reference evidence="2 3" key="1">
    <citation type="submission" date="2019-10" db="EMBL/GenBank/DDBJ databases">
        <title>Whole genome shotgun sequence of Acrocarpospora macrocephala NBRC 16266.</title>
        <authorList>
            <person name="Ichikawa N."/>
            <person name="Kimura A."/>
            <person name="Kitahashi Y."/>
            <person name="Komaki H."/>
            <person name="Oguchi A."/>
        </authorList>
    </citation>
    <scope>NUCLEOTIDE SEQUENCE [LARGE SCALE GENOMIC DNA]</scope>
    <source>
        <strain evidence="2 3">NBRC 16266</strain>
    </source>
</reference>
<evidence type="ECO:0000313" key="2">
    <source>
        <dbReference type="EMBL" id="GES16135.1"/>
    </source>
</evidence>